<keyword evidence="5" id="KW-0812">Transmembrane</keyword>
<gene>
    <name evidence="8" type="primary">LOC100372692</name>
</gene>
<feature type="domain" description="LRRCT" evidence="6">
    <location>
        <begin position="146"/>
        <end position="201"/>
    </location>
</feature>
<feature type="compositionally biased region" description="Basic and acidic residues" evidence="4">
    <location>
        <begin position="260"/>
        <end position="276"/>
    </location>
</feature>
<dbReference type="RefSeq" id="XP_006822971.1">
    <property type="nucleotide sequence ID" value="XM_006822908.1"/>
</dbReference>
<dbReference type="InterPro" id="IPR032675">
    <property type="entry name" value="LRR_dom_sf"/>
</dbReference>
<name>A0ABM0MSI0_SACKO</name>
<dbReference type="InterPro" id="IPR052286">
    <property type="entry name" value="Wnt_signaling_inhibitor"/>
</dbReference>
<evidence type="ECO:0000256" key="2">
    <source>
        <dbReference type="ARBA" id="ARBA00022729"/>
    </source>
</evidence>
<dbReference type="Gene3D" id="3.80.10.10">
    <property type="entry name" value="Ribonuclease Inhibitor"/>
    <property type="match status" value="1"/>
</dbReference>
<dbReference type="PANTHER" id="PTHR24364">
    <property type="entry name" value="LP06937P"/>
    <property type="match status" value="1"/>
</dbReference>
<dbReference type="SMART" id="SM00082">
    <property type="entry name" value="LRRCT"/>
    <property type="match status" value="1"/>
</dbReference>
<keyword evidence="3" id="KW-0677">Repeat</keyword>
<dbReference type="SUPFAM" id="SSF52058">
    <property type="entry name" value="L domain-like"/>
    <property type="match status" value="1"/>
</dbReference>
<evidence type="ECO:0000256" key="4">
    <source>
        <dbReference type="SAM" id="MobiDB-lite"/>
    </source>
</evidence>
<protein>
    <submittedName>
        <fullName evidence="8">Trophoblast glycoprotein-like</fullName>
    </submittedName>
</protein>
<feature type="region of interest" description="Disordered" evidence="4">
    <location>
        <begin position="260"/>
        <end position="285"/>
    </location>
</feature>
<keyword evidence="7" id="KW-1185">Reference proteome</keyword>
<keyword evidence="2" id="KW-0732">Signal</keyword>
<sequence length="285" mass="32307">MLEELILDNNNLNFTSITIFNTLENLASLSLKNALYSPEAVNSLRHSLVKSNLPKLKYLWLDSNQLVLLPVRLFYVNKGAVNSQRLEVISLKNNSIGTIEYGTFNSSVLKHLKTIDLRDNGLYTLDKTVLSEFDKFPNLTIKLFPNTFRCNCDLRYFHAWMQSTNVTLPGKEKLVCAEGYYPYENANQNIMSLDAADFKCQHAIAVEHYLEPSYVILGIILSFLIACILGVVFLRRKQIKVGLRNVFLAARESIESGPYGERRGYVDISKNGRESPDPDPPAVHL</sequence>
<keyword evidence="5" id="KW-0472">Membrane</keyword>
<dbReference type="InterPro" id="IPR000483">
    <property type="entry name" value="Cys-rich_flank_reg_C"/>
</dbReference>
<evidence type="ECO:0000256" key="1">
    <source>
        <dbReference type="ARBA" id="ARBA00022614"/>
    </source>
</evidence>
<keyword evidence="5" id="KW-1133">Transmembrane helix</keyword>
<dbReference type="PANTHER" id="PTHR24364:SF18">
    <property type="entry name" value="LP06937P"/>
    <property type="match status" value="1"/>
</dbReference>
<evidence type="ECO:0000256" key="5">
    <source>
        <dbReference type="SAM" id="Phobius"/>
    </source>
</evidence>
<evidence type="ECO:0000259" key="6">
    <source>
        <dbReference type="SMART" id="SM00082"/>
    </source>
</evidence>
<dbReference type="SMART" id="SM00369">
    <property type="entry name" value="LRR_TYP"/>
    <property type="match status" value="3"/>
</dbReference>
<keyword evidence="1" id="KW-0433">Leucine-rich repeat</keyword>
<accession>A0ABM0MSI0</accession>
<reference evidence="8" key="1">
    <citation type="submission" date="2025-08" db="UniProtKB">
        <authorList>
            <consortium name="RefSeq"/>
        </authorList>
    </citation>
    <scope>IDENTIFICATION</scope>
    <source>
        <tissue evidence="8">Testes</tissue>
    </source>
</reference>
<feature type="transmembrane region" description="Helical" evidence="5">
    <location>
        <begin position="214"/>
        <end position="234"/>
    </location>
</feature>
<dbReference type="InterPro" id="IPR003591">
    <property type="entry name" value="Leu-rich_rpt_typical-subtyp"/>
</dbReference>
<evidence type="ECO:0000313" key="7">
    <source>
        <dbReference type="Proteomes" id="UP000694865"/>
    </source>
</evidence>
<proteinExistence type="predicted"/>
<dbReference type="GeneID" id="100372692"/>
<dbReference type="Proteomes" id="UP000694865">
    <property type="component" value="Unplaced"/>
</dbReference>
<organism evidence="7 8">
    <name type="scientific">Saccoglossus kowalevskii</name>
    <name type="common">Acorn worm</name>
    <dbReference type="NCBI Taxonomy" id="10224"/>
    <lineage>
        <taxon>Eukaryota</taxon>
        <taxon>Metazoa</taxon>
        <taxon>Hemichordata</taxon>
        <taxon>Enteropneusta</taxon>
        <taxon>Harrimaniidae</taxon>
        <taxon>Saccoglossus</taxon>
    </lineage>
</organism>
<evidence type="ECO:0000313" key="8">
    <source>
        <dbReference type="RefSeq" id="XP_006822971.1"/>
    </source>
</evidence>
<evidence type="ECO:0000256" key="3">
    <source>
        <dbReference type="ARBA" id="ARBA00022737"/>
    </source>
</evidence>